<dbReference type="InterPro" id="IPR050982">
    <property type="entry name" value="Auxin_biosynth/cation_transpt"/>
</dbReference>
<sequence>MEEVLIVGAGLAGLSIAALLNLLAIPFTIIEKEDCHTSFWKIWTYDRIKLDLLRLFCSQPGVPHPTTSLQGKDITYYQDEYERYLKIHPIYGRKVHSVKFDEEAKHWKIEASNTETEELMTYKARFIILAIGNNSKGLIPDLPELKNFTGKIIHFQNYRNGARYSGQKVLVVGRGSYMIEIAHDLSTFGANPTIAIWNPV</sequence>
<dbReference type="EC" id="1.14.13.168" evidence="3"/>
<dbReference type="Pfam" id="PF13738">
    <property type="entry name" value="Pyr_redox_3"/>
    <property type="match status" value="1"/>
</dbReference>
<dbReference type="EMBL" id="CM017878">
    <property type="protein sequence ID" value="KAG1355262.1"/>
    <property type="molecule type" value="Genomic_DNA"/>
</dbReference>
<reference evidence="5" key="1">
    <citation type="journal article" date="2017" name="Gigascience">
        <title>The genome draft of coconut (Cocos nucifera).</title>
        <authorList>
            <person name="Xiao Y."/>
            <person name="Xu P."/>
            <person name="Fan H."/>
            <person name="Baudouin L."/>
            <person name="Xia W."/>
            <person name="Bocs S."/>
            <person name="Xu J."/>
            <person name="Li Q."/>
            <person name="Guo A."/>
            <person name="Zhou L."/>
            <person name="Li J."/>
            <person name="Wu Y."/>
            <person name="Ma Z."/>
            <person name="Armero A."/>
            <person name="Issali A.E."/>
            <person name="Liu N."/>
            <person name="Peng M."/>
            <person name="Yang Y."/>
        </authorList>
    </citation>
    <scope>NUCLEOTIDE SEQUENCE</scope>
    <source>
        <tissue evidence="5">Spear leaf of Hainan Tall coconut</tissue>
    </source>
</reference>
<protein>
    <recommendedName>
        <fullName evidence="3">indole-3-pyruvate monooxygenase</fullName>
        <ecNumber evidence="3">1.14.13.168</ecNumber>
    </recommendedName>
</protein>
<comment type="caution">
    <text evidence="5">The sequence shown here is derived from an EMBL/GenBank/DDBJ whole genome shotgun (WGS) entry which is preliminary data.</text>
</comment>
<keyword evidence="5" id="KW-0503">Monooxygenase</keyword>
<dbReference type="PANTHER" id="PTHR43539">
    <property type="entry name" value="FLAVIN-BINDING MONOOXYGENASE-LIKE PROTEIN (AFU_ORTHOLOGUE AFUA_4G09220)"/>
    <property type="match status" value="1"/>
</dbReference>
<evidence type="ECO:0000256" key="2">
    <source>
        <dbReference type="ARBA" id="ARBA00023002"/>
    </source>
</evidence>
<evidence type="ECO:0000256" key="1">
    <source>
        <dbReference type="ARBA" id="ARBA00009183"/>
    </source>
</evidence>
<evidence type="ECO:0000313" key="6">
    <source>
        <dbReference type="Proteomes" id="UP000797356"/>
    </source>
</evidence>
<accession>A0A8K0IGV4</accession>
<proteinExistence type="inferred from homology"/>
<name>A0A8K0IGV4_COCNU</name>
<dbReference type="PRINTS" id="PR00469">
    <property type="entry name" value="PNDRDTASEII"/>
</dbReference>
<keyword evidence="6" id="KW-1185">Reference proteome</keyword>
<evidence type="ECO:0000256" key="4">
    <source>
        <dbReference type="ARBA" id="ARBA00047707"/>
    </source>
</evidence>
<evidence type="ECO:0000313" key="5">
    <source>
        <dbReference type="EMBL" id="KAG1355262.1"/>
    </source>
</evidence>
<comment type="catalytic activity">
    <reaction evidence="4">
        <text>indole-3-pyruvate + NADPH + O2 + H(+) = (indol-3-yl)acetate + CO2 + NADP(+) + H2O</text>
        <dbReference type="Rhea" id="RHEA:34331"/>
        <dbReference type="ChEBI" id="CHEBI:15377"/>
        <dbReference type="ChEBI" id="CHEBI:15378"/>
        <dbReference type="ChEBI" id="CHEBI:15379"/>
        <dbReference type="ChEBI" id="CHEBI:16526"/>
        <dbReference type="ChEBI" id="CHEBI:17640"/>
        <dbReference type="ChEBI" id="CHEBI:30854"/>
        <dbReference type="ChEBI" id="CHEBI:57783"/>
        <dbReference type="ChEBI" id="CHEBI:58349"/>
        <dbReference type="EC" id="1.14.13.168"/>
    </reaction>
</comment>
<dbReference type="OrthoDB" id="66881at2759"/>
<dbReference type="GO" id="GO:0050660">
    <property type="term" value="F:flavin adenine dinucleotide binding"/>
    <property type="evidence" value="ECO:0007669"/>
    <property type="project" value="TreeGrafter"/>
</dbReference>
<dbReference type="InterPro" id="IPR036188">
    <property type="entry name" value="FAD/NAD-bd_sf"/>
</dbReference>
<dbReference type="GO" id="GO:0103075">
    <property type="term" value="F:indole-3-pyruvate monooxygenase activity"/>
    <property type="evidence" value="ECO:0007669"/>
    <property type="project" value="UniProtKB-EC"/>
</dbReference>
<comment type="similarity">
    <text evidence="1">Belongs to the FMO family.</text>
</comment>
<dbReference type="SUPFAM" id="SSF51905">
    <property type="entry name" value="FAD/NAD(P)-binding domain"/>
    <property type="match status" value="1"/>
</dbReference>
<reference evidence="5" key="2">
    <citation type="submission" date="2019-07" db="EMBL/GenBank/DDBJ databases">
        <authorList>
            <person name="Yang Y."/>
            <person name="Bocs S."/>
            <person name="Baudouin L."/>
        </authorList>
    </citation>
    <scope>NUCLEOTIDE SEQUENCE</scope>
    <source>
        <tissue evidence="5">Spear leaf of Hainan Tall coconut</tissue>
    </source>
</reference>
<gene>
    <name evidence="5" type="ORF">COCNU_07G013740</name>
</gene>
<dbReference type="AlphaFoldDB" id="A0A8K0IGV4"/>
<dbReference type="Proteomes" id="UP000797356">
    <property type="component" value="Chromosome 7"/>
</dbReference>
<evidence type="ECO:0000256" key="3">
    <source>
        <dbReference type="ARBA" id="ARBA00039148"/>
    </source>
</evidence>
<keyword evidence="2" id="KW-0560">Oxidoreductase</keyword>
<dbReference type="PANTHER" id="PTHR43539:SF9">
    <property type="entry name" value="INDOLE-3-PYRUVATE MONOOXYGENASE YUCCA11-RELATED"/>
    <property type="match status" value="1"/>
</dbReference>
<dbReference type="Gene3D" id="3.50.50.60">
    <property type="entry name" value="FAD/NAD(P)-binding domain"/>
    <property type="match status" value="1"/>
</dbReference>
<organism evidence="5 6">
    <name type="scientific">Cocos nucifera</name>
    <name type="common">Coconut palm</name>
    <dbReference type="NCBI Taxonomy" id="13894"/>
    <lineage>
        <taxon>Eukaryota</taxon>
        <taxon>Viridiplantae</taxon>
        <taxon>Streptophyta</taxon>
        <taxon>Embryophyta</taxon>
        <taxon>Tracheophyta</taxon>
        <taxon>Spermatophyta</taxon>
        <taxon>Magnoliopsida</taxon>
        <taxon>Liliopsida</taxon>
        <taxon>Arecaceae</taxon>
        <taxon>Arecoideae</taxon>
        <taxon>Cocoseae</taxon>
        <taxon>Attaleinae</taxon>
        <taxon>Cocos</taxon>
    </lineage>
</organism>